<sequence length="91" mass="10200">MAEFGQPIFLASQSTNVISETEEAAIERMAQLSKEGFETMMTQKKLRRIGTCGLLRRASFGYSTRQHADRDCVRVRASHQGTEAASNEDFI</sequence>
<reference evidence="1 2" key="1">
    <citation type="journal article" date="2020" name="Nat. Food">
        <title>A phased Vanilla planifolia genome enables genetic improvement of flavour and production.</title>
        <authorList>
            <person name="Hasing T."/>
            <person name="Tang H."/>
            <person name="Brym M."/>
            <person name="Khazi F."/>
            <person name="Huang T."/>
            <person name="Chambers A.H."/>
        </authorList>
    </citation>
    <scope>NUCLEOTIDE SEQUENCE [LARGE SCALE GENOMIC DNA]</scope>
    <source>
        <tissue evidence="1">Leaf</tissue>
    </source>
</reference>
<gene>
    <name evidence="1" type="ORF">HPP92_004987</name>
</gene>
<proteinExistence type="predicted"/>
<dbReference type="AlphaFoldDB" id="A0A835V8M7"/>
<dbReference type="Proteomes" id="UP000636800">
    <property type="component" value="Chromosome 2"/>
</dbReference>
<comment type="caution">
    <text evidence="1">The sequence shown here is derived from an EMBL/GenBank/DDBJ whole genome shotgun (WGS) entry which is preliminary data.</text>
</comment>
<dbReference type="EMBL" id="JADCNL010000002">
    <property type="protein sequence ID" value="KAG0491589.1"/>
    <property type="molecule type" value="Genomic_DNA"/>
</dbReference>
<name>A0A835V8M7_VANPL</name>
<protein>
    <submittedName>
        <fullName evidence="1">Uncharacterized protein</fullName>
    </submittedName>
</protein>
<accession>A0A835V8M7</accession>
<dbReference type="OrthoDB" id="2744543at2759"/>
<evidence type="ECO:0000313" key="1">
    <source>
        <dbReference type="EMBL" id="KAG0491589.1"/>
    </source>
</evidence>
<organism evidence="1 2">
    <name type="scientific">Vanilla planifolia</name>
    <name type="common">Vanilla</name>
    <dbReference type="NCBI Taxonomy" id="51239"/>
    <lineage>
        <taxon>Eukaryota</taxon>
        <taxon>Viridiplantae</taxon>
        <taxon>Streptophyta</taxon>
        <taxon>Embryophyta</taxon>
        <taxon>Tracheophyta</taxon>
        <taxon>Spermatophyta</taxon>
        <taxon>Magnoliopsida</taxon>
        <taxon>Liliopsida</taxon>
        <taxon>Asparagales</taxon>
        <taxon>Orchidaceae</taxon>
        <taxon>Vanilloideae</taxon>
        <taxon>Vanilleae</taxon>
        <taxon>Vanilla</taxon>
    </lineage>
</organism>
<evidence type="ECO:0000313" key="2">
    <source>
        <dbReference type="Proteomes" id="UP000636800"/>
    </source>
</evidence>
<keyword evidence="2" id="KW-1185">Reference proteome</keyword>